<accession>A0A7S0BGR5</accession>
<dbReference type="GO" id="GO:0009536">
    <property type="term" value="C:plastid"/>
    <property type="evidence" value="ECO:0007669"/>
    <property type="project" value="UniProtKB-SubCell"/>
</dbReference>
<proteinExistence type="predicted"/>
<name>A0A7S0BGR5_9RHOD</name>
<keyword evidence="2" id="KW-0934">Plastid</keyword>
<reference evidence="4" key="1">
    <citation type="submission" date="2021-01" db="EMBL/GenBank/DDBJ databases">
        <authorList>
            <person name="Corre E."/>
            <person name="Pelletier E."/>
            <person name="Niang G."/>
            <person name="Scheremetjew M."/>
            <person name="Finn R."/>
            <person name="Kale V."/>
            <person name="Holt S."/>
            <person name="Cochrane G."/>
            <person name="Meng A."/>
            <person name="Brown T."/>
            <person name="Cohen L."/>
        </authorList>
    </citation>
    <scope>NUCLEOTIDE SEQUENCE</scope>
    <source>
        <strain evidence="4">UTEX LB 2760</strain>
    </source>
</reference>
<organism evidence="4">
    <name type="scientific">Rhodosorus marinus</name>
    <dbReference type="NCBI Taxonomy" id="101924"/>
    <lineage>
        <taxon>Eukaryota</taxon>
        <taxon>Rhodophyta</taxon>
        <taxon>Stylonematophyceae</taxon>
        <taxon>Stylonematales</taxon>
        <taxon>Stylonemataceae</taxon>
        <taxon>Rhodosorus</taxon>
    </lineage>
</organism>
<evidence type="ECO:0000256" key="1">
    <source>
        <dbReference type="ARBA" id="ARBA00004474"/>
    </source>
</evidence>
<dbReference type="AlphaFoldDB" id="A0A7S0BGR5"/>
<protein>
    <recommendedName>
        <fullName evidence="3">Plastid lipid-associated protein/fibrillin conserved domain-containing protein</fullName>
    </recommendedName>
</protein>
<feature type="domain" description="Plastid lipid-associated protein/fibrillin conserved" evidence="3">
    <location>
        <begin position="37"/>
        <end position="214"/>
    </location>
</feature>
<evidence type="ECO:0000256" key="2">
    <source>
        <dbReference type="ARBA" id="ARBA00022640"/>
    </source>
</evidence>
<sequence>MSLLFVISPLHRVGRWEQKARSRCARPSTRVAISPRERLLELCQKTGRGVAASLEDKAQAEEVVARLIADKDVDDGEDIARPLDSALFRGKWDLRYSTEDTLVGLMRSGLPPLLSKAEAVYQILEGGMAEATSAVSHGLIENVIEFPRPQGTLRLVVKVDFHAENEGTRCRFVFNATELKFPGKSIRLPFALGRGFFDALYFDRQRRIDRDRSGWLNVSNININLNE</sequence>
<evidence type="ECO:0000259" key="3">
    <source>
        <dbReference type="Pfam" id="PF04755"/>
    </source>
</evidence>
<gene>
    <name evidence="4" type="ORF">RMAR0315_LOCUS3682</name>
</gene>
<dbReference type="EMBL" id="HBEK01006631">
    <property type="protein sequence ID" value="CAD8393697.1"/>
    <property type="molecule type" value="Transcribed_RNA"/>
</dbReference>
<comment type="subcellular location">
    <subcellularLocation>
        <location evidence="1">Plastid</location>
    </subcellularLocation>
</comment>
<dbReference type="Pfam" id="PF04755">
    <property type="entry name" value="PAP_fibrillin"/>
    <property type="match status" value="1"/>
</dbReference>
<dbReference type="InterPro" id="IPR006843">
    <property type="entry name" value="PAP/fibrillin_dom"/>
</dbReference>
<evidence type="ECO:0000313" key="4">
    <source>
        <dbReference type="EMBL" id="CAD8393697.1"/>
    </source>
</evidence>